<dbReference type="RefSeq" id="WP_184421221.1">
    <property type="nucleotide sequence ID" value="NZ_AP027362.1"/>
</dbReference>
<evidence type="ECO:0000256" key="1">
    <source>
        <dbReference type="SAM" id="Phobius"/>
    </source>
</evidence>
<evidence type="ECO:0008006" key="4">
    <source>
        <dbReference type="Google" id="ProtNLM"/>
    </source>
</evidence>
<comment type="caution">
    <text evidence="2">The sequence shown here is derived from an EMBL/GenBank/DDBJ whole genome shotgun (WGS) entry which is preliminary data.</text>
</comment>
<reference evidence="2 3" key="1">
    <citation type="submission" date="2020-08" db="EMBL/GenBank/DDBJ databases">
        <title>Genomic Encyclopedia of Type Strains, Phase IV (KMG-IV): sequencing the most valuable type-strain genomes for metagenomic binning, comparative biology and taxonomic classification.</title>
        <authorList>
            <person name="Goeker M."/>
        </authorList>
    </citation>
    <scope>NUCLEOTIDE SEQUENCE [LARGE SCALE GENOMIC DNA]</scope>
    <source>
        <strain evidence="2 3">DSM 26287</strain>
    </source>
</reference>
<protein>
    <recommendedName>
        <fullName evidence="4">Type II secretion system protein GspF domain-containing protein</fullName>
    </recommendedName>
</protein>
<proteinExistence type="predicted"/>
<sequence>MSWKQFHFKCRFFLQKINEGQTLNQTSQLFEQSNLTTLYAKNDLTSIQKELFDKVLNLSSREDAQRALTILSSIDLAESLTSSKVYKSIMAKLGYLEAISVVFIVFISIYKAFVFPVFSSLVQQYPSIGSNTFELMPFVWGLGLISAAFTLIATFLFRKYVKNIDKFIIKLPSNKITFFIPQKALNEIIKLNKIIKCSFSKNSADDDFSDQLNAVNNMGLDESVELSSLFAHHSEQLEMIIQQQAKRMLTIFYTVLTLAIAFYILQVYDPIFKLGAIIQ</sequence>
<name>A0A7X0NE33_9GAMM</name>
<evidence type="ECO:0000313" key="2">
    <source>
        <dbReference type="EMBL" id="MBB6541715.1"/>
    </source>
</evidence>
<keyword evidence="1" id="KW-0812">Transmembrane</keyword>
<keyword evidence="3" id="KW-1185">Reference proteome</keyword>
<accession>A0A7X0NE33</accession>
<feature type="transmembrane region" description="Helical" evidence="1">
    <location>
        <begin position="138"/>
        <end position="157"/>
    </location>
</feature>
<evidence type="ECO:0000313" key="3">
    <source>
        <dbReference type="Proteomes" id="UP000537141"/>
    </source>
</evidence>
<feature type="transmembrane region" description="Helical" evidence="1">
    <location>
        <begin position="93"/>
        <end position="118"/>
    </location>
</feature>
<dbReference type="EMBL" id="JACHHU010000001">
    <property type="protein sequence ID" value="MBB6541715.1"/>
    <property type="molecule type" value="Genomic_DNA"/>
</dbReference>
<organism evidence="2 3">
    <name type="scientific">Thalassotalea piscium</name>
    <dbReference type="NCBI Taxonomy" id="1230533"/>
    <lineage>
        <taxon>Bacteria</taxon>
        <taxon>Pseudomonadati</taxon>
        <taxon>Pseudomonadota</taxon>
        <taxon>Gammaproteobacteria</taxon>
        <taxon>Alteromonadales</taxon>
        <taxon>Colwelliaceae</taxon>
        <taxon>Thalassotalea</taxon>
    </lineage>
</organism>
<gene>
    <name evidence="2" type="ORF">HNQ55_000189</name>
</gene>
<keyword evidence="1" id="KW-0472">Membrane</keyword>
<keyword evidence="1" id="KW-1133">Transmembrane helix</keyword>
<dbReference type="Proteomes" id="UP000537141">
    <property type="component" value="Unassembled WGS sequence"/>
</dbReference>
<feature type="transmembrane region" description="Helical" evidence="1">
    <location>
        <begin position="248"/>
        <end position="265"/>
    </location>
</feature>
<dbReference type="AlphaFoldDB" id="A0A7X0NE33"/>